<dbReference type="EMBL" id="CM037014">
    <property type="protein sequence ID" value="KAH7687355.1"/>
    <property type="molecule type" value="Genomic_DNA"/>
</dbReference>
<keyword evidence="2" id="KW-1185">Reference proteome</keyword>
<organism evidence="1 2">
    <name type="scientific">Dioscorea alata</name>
    <name type="common">Purple yam</name>
    <dbReference type="NCBI Taxonomy" id="55571"/>
    <lineage>
        <taxon>Eukaryota</taxon>
        <taxon>Viridiplantae</taxon>
        <taxon>Streptophyta</taxon>
        <taxon>Embryophyta</taxon>
        <taxon>Tracheophyta</taxon>
        <taxon>Spermatophyta</taxon>
        <taxon>Magnoliopsida</taxon>
        <taxon>Liliopsida</taxon>
        <taxon>Dioscoreales</taxon>
        <taxon>Dioscoreaceae</taxon>
        <taxon>Dioscorea</taxon>
    </lineage>
</organism>
<dbReference type="Proteomes" id="UP000827976">
    <property type="component" value="Chromosome 4"/>
</dbReference>
<proteinExistence type="predicted"/>
<sequence>MDCRSPAATMTIPLKSNEEKHLTKKEFQEIDYAIKRENFAFLQKYVKATSNGELRWVNLSKDPLLNVMIAYGSKDDILLNLINMMTCDALEAKNKVGDTALHVAAAKDRKAVATSLIEKNDYLIYERNENWETPLLKATHFGSANTFDCLLHHGSNVFARNKDGDNVLHCAILGNNPDLALKIAQQHQKLMLHRNDKALTPLQLMVTIPEVFRSSL</sequence>
<comment type="caution">
    <text evidence="1">The sequence shown here is derived from an EMBL/GenBank/DDBJ whole genome shotgun (WGS) entry which is preliminary data.</text>
</comment>
<protein>
    <submittedName>
        <fullName evidence="1">Caskin/Ankyrin repeat-containing protein</fullName>
    </submittedName>
</protein>
<accession>A0ACB7WH31</accession>
<evidence type="ECO:0000313" key="2">
    <source>
        <dbReference type="Proteomes" id="UP000827976"/>
    </source>
</evidence>
<gene>
    <name evidence="1" type="ORF">IHE45_04G161800</name>
</gene>
<reference evidence="2" key="1">
    <citation type="journal article" date="2022" name="Nat. Commun.">
        <title>Chromosome evolution and the genetic basis of agronomically important traits in greater yam.</title>
        <authorList>
            <person name="Bredeson J.V."/>
            <person name="Lyons J.B."/>
            <person name="Oniyinde I.O."/>
            <person name="Okereke N.R."/>
            <person name="Kolade O."/>
            <person name="Nnabue I."/>
            <person name="Nwadili C.O."/>
            <person name="Hribova E."/>
            <person name="Parker M."/>
            <person name="Nwogha J."/>
            <person name="Shu S."/>
            <person name="Carlson J."/>
            <person name="Kariba R."/>
            <person name="Muthemba S."/>
            <person name="Knop K."/>
            <person name="Barton G.J."/>
            <person name="Sherwood A.V."/>
            <person name="Lopez-Montes A."/>
            <person name="Asiedu R."/>
            <person name="Jamnadass R."/>
            <person name="Muchugi A."/>
            <person name="Goodstein D."/>
            <person name="Egesi C.N."/>
            <person name="Featherston J."/>
            <person name="Asfaw A."/>
            <person name="Simpson G.G."/>
            <person name="Dolezel J."/>
            <person name="Hendre P.S."/>
            <person name="Van Deynze A."/>
            <person name="Kumar P.L."/>
            <person name="Obidiegwu J.E."/>
            <person name="Bhattacharjee R."/>
            <person name="Rokhsar D.S."/>
        </authorList>
    </citation>
    <scope>NUCLEOTIDE SEQUENCE [LARGE SCALE GENOMIC DNA]</scope>
    <source>
        <strain evidence="2">cv. TDa95/00328</strain>
    </source>
</reference>
<evidence type="ECO:0000313" key="1">
    <source>
        <dbReference type="EMBL" id="KAH7687355.1"/>
    </source>
</evidence>
<name>A0ACB7WH31_DIOAL</name>